<evidence type="ECO:0000313" key="5">
    <source>
        <dbReference type="EnsemblPlants" id="QL09p003102:mrna"/>
    </source>
</evidence>
<feature type="compositionally biased region" description="Polar residues" evidence="3">
    <location>
        <begin position="308"/>
        <end position="328"/>
    </location>
</feature>
<dbReference type="EMBL" id="LRBV02000009">
    <property type="status" value="NOT_ANNOTATED_CDS"/>
    <property type="molecule type" value="Genomic_DNA"/>
</dbReference>
<dbReference type="AlphaFoldDB" id="A0A7N2MIB0"/>
<name>A0A7N2MIB0_QUELO</name>
<keyword evidence="2" id="KW-0677">Repeat</keyword>
<dbReference type="InterPro" id="IPR045344">
    <property type="entry name" value="C-JID"/>
</dbReference>
<evidence type="ECO:0000256" key="1">
    <source>
        <dbReference type="ARBA" id="ARBA00022614"/>
    </source>
</evidence>
<reference evidence="5 6" key="1">
    <citation type="journal article" date="2016" name="G3 (Bethesda)">
        <title>First Draft Assembly and Annotation of the Genome of a California Endemic Oak Quercus lobata Nee (Fagaceae).</title>
        <authorList>
            <person name="Sork V.L."/>
            <person name="Fitz-Gibbon S.T."/>
            <person name="Puiu D."/>
            <person name="Crepeau M."/>
            <person name="Gugger P.F."/>
            <person name="Sherman R."/>
            <person name="Stevens K."/>
            <person name="Langley C.H."/>
            <person name="Pellegrini M."/>
            <person name="Salzberg S.L."/>
        </authorList>
    </citation>
    <scope>NUCLEOTIDE SEQUENCE [LARGE SCALE GENOMIC DNA]</scope>
    <source>
        <strain evidence="5 6">cv. SW786</strain>
    </source>
</reference>
<organism evidence="5 6">
    <name type="scientific">Quercus lobata</name>
    <name type="common">Valley oak</name>
    <dbReference type="NCBI Taxonomy" id="97700"/>
    <lineage>
        <taxon>Eukaryota</taxon>
        <taxon>Viridiplantae</taxon>
        <taxon>Streptophyta</taxon>
        <taxon>Embryophyta</taxon>
        <taxon>Tracheophyta</taxon>
        <taxon>Spermatophyta</taxon>
        <taxon>Magnoliopsida</taxon>
        <taxon>eudicotyledons</taxon>
        <taxon>Gunneridae</taxon>
        <taxon>Pentapetalae</taxon>
        <taxon>rosids</taxon>
        <taxon>fabids</taxon>
        <taxon>Fagales</taxon>
        <taxon>Fagaceae</taxon>
        <taxon>Quercus</taxon>
    </lineage>
</organism>
<proteinExistence type="predicted"/>
<keyword evidence="6" id="KW-1185">Reference proteome</keyword>
<dbReference type="Pfam" id="PF20160">
    <property type="entry name" value="C-JID"/>
    <property type="match status" value="1"/>
</dbReference>
<dbReference type="EnsemblPlants" id="QL09p003102:mrna">
    <property type="protein sequence ID" value="QL09p003102:mrna"/>
    <property type="gene ID" value="QL09p003102"/>
</dbReference>
<dbReference type="InParanoid" id="A0A7N2MIB0"/>
<dbReference type="Proteomes" id="UP000594261">
    <property type="component" value="Chromosome 9"/>
</dbReference>
<feature type="region of interest" description="Disordered" evidence="3">
    <location>
        <begin position="308"/>
        <end position="373"/>
    </location>
</feature>
<reference evidence="5" key="2">
    <citation type="submission" date="2021-01" db="UniProtKB">
        <authorList>
            <consortium name="EnsemblPlants"/>
        </authorList>
    </citation>
    <scope>IDENTIFICATION</scope>
</reference>
<evidence type="ECO:0000256" key="3">
    <source>
        <dbReference type="SAM" id="MobiDB-lite"/>
    </source>
</evidence>
<feature type="compositionally biased region" description="Basic and acidic residues" evidence="3">
    <location>
        <begin position="361"/>
        <end position="373"/>
    </location>
</feature>
<feature type="compositionally biased region" description="Basic and acidic residues" evidence="3">
    <location>
        <begin position="329"/>
        <end position="338"/>
    </location>
</feature>
<dbReference type="Gramene" id="QL09p003102:mrna">
    <property type="protein sequence ID" value="QL09p003102:mrna"/>
    <property type="gene ID" value="QL09p003102"/>
</dbReference>
<evidence type="ECO:0000259" key="4">
    <source>
        <dbReference type="Pfam" id="PF20160"/>
    </source>
</evidence>
<evidence type="ECO:0000313" key="6">
    <source>
        <dbReference type="Proteomes" id="UP000594261"/>
    </source>
</evidence>
<sequence length="373" mass="42393">MVWSLIEALGGKKAGEYTGTQGSTVDCGFGKQTRDLWLHSFWLKAHDLRLRVISVFGHWELLFACKLGWPVCVHCSVTSFAKDEANVNDIMDLKTSFKLISHLKARNGPNDLSVKPRHIYWPTKEDLMMSLQGAEVWPSSPVPAFREVFDRCLFYDPHFPPSEILEWFSDWNDEHWVTIPLPPNLYNDSTWMGLVLCASFSVDVNQTAHIHIMDSEYYCLMFQFVTNIGTASPLIGYQLTKENLQMLKQGTRFIWLSYVLSGSLRNCPNQCSYIKASITTRCPGLKVEQSGLRLVYNHDEDEFKQTIGDSMKSSSDDSYLIPQLTTDNGNRDKQKLDEEGTSSKTSSSREESNFESLRGSIDPKDKGKGVLEE</sequence>
<evidence type="ECO:0000256" key="2">
    <source>
        <dbReference type="ARBA" id="ARBA00022737"/>
    </source>
</evidence>
<feature type="domain" description="C-JID" evidence="4">
    <location>
        <begin position="159"/>
        <end position="299"/>
    </location>
</feature>
<protein>
    <recommendedName>
        <fullName evidence="4">C-JID domain-containing protein</fullName>
    </recommendedName>
</protein>
<keyword evidence="1" id="KW-0433">Leucine-rich repeat</keyword>
<accession>A0A7N2MIB0</accession>